<organism evidence="3 4">
    <name type="scientific">Panicum miliaceum</name>
    <name type="common">Proso millet</name>
    <name type="synonym">Broomcorn millet</name>
    <dbReference type="NCBI Taxonomy" id="4540"/>
    <lineage>
        <taxon>Eukaryota</taxon>
        <taxon>Viridiplantae</taxon>
        <taxon>Streptophyta</taxon>
        <taxon>Embryophyta</taxon>
        <taxon>Tracheophyta</taxon>
        <taxon>Spermatophyta</taxon>
        <taxon>Magnoliopsida</taxon>
        <taxon>Liliopsida</taxon>
        <taxon>Poales</taxon>
        <taxon>Poaceae</taxon>
        <taxon>PACMAD clade</taxon>
        <taxon>Panicoideae</taxon>
        <taxon>Panicodae</taxon>
        <taxon>Paniceae</taxon>
        <taxon>Panicinae</taxon>
        <taxon>Panicum</taxon>
        <taxon>Panicum sect. Panicum</taxon>
    </lineage>
</organism>
<dbReference type="EMBL" id="PQIB02000001">
    <property type="protein sequence ID" value="RLN40589.1"/>
    <property type="molecule type" value="Genomic_DNA"/>
</dbReference>
<dbReference type="Pfam" id="PF10551">
    <property type="entry name" value="MULE"/>
    <property type="match status" value="1"/>
</dbReference>
<dbReference type="PANTHER" id="PTHR31973">
    <property type="entry name" value="POLYPROTEIN, PUTATIVE-RELATED"/>
    <property type="match status" value="1"/>
</dbReference>
<accession>A0A3L6TJY3</accession>
<dbReference type="STRING" id="4540.A0A3L6TJY3"/>
<reference evidence="4" key="1">
    <citation type="journal article" date="2019" name="Nat. Commun.">
        <title>The genome of broomcorn millet.</title>
        <authorList>
            <person name="Zou C."/>
            <person name="Miki D."/>
            <person name="Li D."/>
            <person name="Tang Q."/>
            <person name="Xiao L."/>
            <person name="Rajput S."/>
            <person name="Deng P."/>
            <person name="Jia W."/>
            <person name="Huang R."/>
            <person name="Zhang M."/>
            <person name="Sun Y."/>
            <person name="Hu J."/>
            <person name="Fu X."/>
            <person name="Schnable P.S."/>
            <person name="Li F."/>
            <person name="Zhang H."/>
            <person name="Feng B."/>
            <person name="Zhu X."/>
            <person name="Liu R."/>
            <person name="Schnable J.C."/>
            <person name="Zhu J.-K."/>
            <person name="Zhang H."/>
        </authorList>
    </citation>
    <scope>NUCLEOTIDE SEQUENCE [LARGE SCALE GENOMIC DNA]</scope>
</reference>
<evidence type="ECO:0000259" key="1">
    <source>
        <dbReference type="Pfam" id="PF03108"/>
    </source>
</evidence>
<dbReference type="InterPro" id="IPR018289">
    <property type="entry name" value="MULE_transposase_dom"/>
</dbReference>
<comment type="caution">
    <text evidence="3">The sequence shown here is derived from an EMBL/GenBank/DDBJ whole genome shotgun (WGS) entry which is preliminary data.</text>
</comment>
<evidence type="ECO:0008006" key="5">
    <source>
        <dbReference type="Google" id="ProtNLM"/>
    </source>
</evidence>
<feature type="domain" description="Transposase MuDR plant" evidence="1">
    <location>
        <begin position="64"/>
        <end position="127"/>
    </location>
</feature>
<dbReference type="PANTHER" id="PTHR31973:SF195">
    <property type="entry name" value="MUDR FAMILY TRANSPOSASE"/>
    <property type="match status" value="1"/>
</dbReference>
<keyword evidence="4" id="KW-1185">Reference proteome</keyword>
<gene>
    <name evidence="3" type="ORF">C2845_PM01G46090</name>
</gene>
<dbReference type="OrthoDB" id="655592at2759"/>
<dbReference type="Pfam" id="PF03108">
    <property type="entry name" value="DBD_Tnp_Mut"/>
    <property type="match status" value="1"/>
</dbReference>
<evidence type="ECO:0000313" key="3">
    <source>
        <dbReference type="EMBL" id="RLN40589.1"/>
    </source>
</evidence>
<name>A0A3L6TJY3_PANMI</name>
<evidence type="ECO:0000259" key="2">
    <source>
        <dbReference type="Pfam" id="PF10551"/>
    </source>
</evidence>
<feature type="domain" description="MULE transposase" evidence="2">
    <location>
        <begin position="261"/>
        <end position="354"/>
    </location>
</feature>
<sequence length="415" mass="48344">MKMQCMNFLDLEQRIREQKKQRLAAEQERLDAVGAIDLDNAELPVDDLIPGEESTFYDREDPPMEAGTIYPCMEEFRAAVRQHAIKGQFELGTEKSCKDLFRGYCKAAGCKWAIIARVMNDKKQVRVTLNKEEHFCASTGRVRTKMATYHWVVEKAIPFLKKDPNMGAKKLQKELEEKYQVSIGYSTVWLGRQKAAEHIFGTWEESFGYLFNFKAEVELKMPRSVVEIEVVQQDDGVYFHRFFCCFKPSIDDFLNGCRPYLSIDSTALNGRWNGHLFSATTLDGHNWMYPVAFGFFDGETTENWIWFMRQLQKAIGNPPHLAISSDAAESIENAVKEVYPWAEHRECFVHLIKNFGKRFQVPAFGRMYPAARTFQPQYHEYLMNKIYAANDKVQPFLQEFNNKKWSRSKFIEEIK</sequence>
<evidence type="ECO:0000313" key="4">
    <source>
        <dbReference type="Proteomes" id="UP000275267"/>
    </source>
</evidence>
<proteinExistence type="predicted"/>
<dbReference type="InterPro" id="IPR004332">
    <property type="entry name" value="Transposase_MuDR"/>
</dbReference>
<dbReference type="AlphaFoldDB" id="A0A3L6TJY3"/>
<protein>
    <recommendedName>
        <fullName evidence="5">MULE transposase domain-containing protein</fullName>
    </recommendedName>
</protein>
<dbReference type="Proteomes" id="UP000275267">
    <property type="component" value="Unassembled WGS sequence"/>
</dbReference>